<feature type="domain" description="Glucose-1-phosphate adenylyltransferase/Bifunctional protein GlmU-like C-terminal hexapeptide" evidence="4">
    <location>
        <begin position="288"/>
        <end position="358"/>
    </location>
</feature>
<keyword evidence="6" id="KW-1185">Reference proteome</keyword>
<dbReference type="Pfam" id="PF24894">
    <property type="entry name" value="Hexapep_GlmU"/>
    <property type="match status" value="1"/>
</dbReference>
<reference evidence="5 6" key="1">
    <citation type="submission" date="2022-08" db="EMBL/GenBank/DDBJ databases">
        <title>Proteogenomics of the novel Dehalobacterium formicoaceticum strain EZ94 highlights a key role of methyltransferases during anaerobic dichloromethane degradation.</title>
        <authorList>
            <person name="Wasmund K."/>
        </authorList>
    </citation>
    <scope>NUCLEOTIDE SEQUENCE [LARGE SCALE GENOMIC DNA]</scope>
    <source>
        <strain evidence="5 6">EZ94</strain>
    </source>
</reference>
<dbReference type="CDD" id="cd04651">
    <property type="entry name" value="LbH_G1P_AT_C"/>
    <property type="match status" value="1"/>
</dbReference>
<keyword evidence="2" id="KW-0320">Glycogen biosynthesis</keyword>
<dbReference type="Proteomes" id="UP001524944">
    <property type="component" value="Unassembled WGS sequence"/>
</dbReference>
<dbReference type="InterPro" id="IPR029044">
    <property type="entry name" value="Nucleotide-diphossugar_trans"/>
</dbReference>
<dbReference type="InterPro" id="IPR005835">
    <property type="entry name" value="NTP_transferase_dom"/>
</dbReference>
<protein>
    <submittedName>
        <fullName evidence="5">Glucose-1-phosphate adenylyltransferase subunit GlgD</fullName>
        <ecNumber evidence="5">2.7.7.27</ecNumber>
    </submittedName>
</protein>
<evidence type="ECO:0000313" key="5">
    <source>
        <dbReference type="EMBL" id="MCR6544753.1"/>
    </source>
</evidence>
<comment type="similarity">
    <text evidence="1">Belongs to the bacterial/plant glucose-1-phosphate adenylyltransferase family.</text>
</comment>
<dbReference type="GO" id="GO:0008878">
    <property type="term" value="F:glucose-1-phosphate adenylyltransferase activity"/>
    <property type="evidence" value="ECO:0007669"/>
    <property type="project" value="UniProtKB-EC"/>
</dbReference>
<keyword evidence="5" id="KW-0548">Nucleotidyltransferase</keyword>
<dbReference type="PANTHER" id="PTHR43523">
    <property type="entry name" value="GLUCOSE-1-PHOSPHATE ADENYLYLTRANSFERASE-RELATED"/>
    <property type="match status" value="1"/>
</dbReference>
<dbReference type="RefSeq" id="WP_157677525.1">
    <property type="nucleotide sequence ID" value="NZ_CP022121.1"/>
</dbReference>
<name>A0ABT1Y1L5_9FIRM</name>
<dbReference type="EMBL" id="JANPWE010000002">
    <property type="protein sequence ID" value="MCR6544753.1"/>
    <property type="molecule type" value="Genomic_DNA"/>
</dbReference>
<feature type="domain" description="Nucleotidyl transferase" evidence="3">
    <location>
        <begin position="20"/>
        <end position="179"/>
    </location>
</feature>
<keyword evidence="5" id="KW-0808">Transferase</keyword>
<dbReference type="InterPro" id="IPR011004">
    <property type="entry name" value="Trimer_LpxA-like_sf"/>
</dbReference>
<dbReference type="NCBIfam" id="TIGR02092">
    <property type="entry name" value="glgD"/>
    <property type="match status" value="1"/>
</dbReference>
<comment type="caution">
    <text evidence="5">The sequence shown here is derived from an EMBL/GenBank/DDBJ whole genome shotgun (WGS) entry which is preliminary data.</text>
</comment>
<evidence type="ECO:0000259" key="4">
    <source>
        <dbReference type="Pfam" id="PF24894"/>
    </source>
</evidence>
<gene>
    <name evidence="5" type="primary">glgD</name>
    <name evidence="5" type="ORF">NVS47_04345</name>
</gene>
<evidence type="ECO:0000256" key="2">
    <source>
        <dbReference type="ARBA" id="ARBA00023056"/>
    </source>
</evidence>
<sequence>MLNALGIINVIENDQVLGEVSESRPFAAVPIDGRYRIIDFPLSNMVNAGIKSVGIFTHYKMGSLIAHLKNGREWNLDTKRRGLFFLSPDFSKYIFSPNKWDISHFTSRLGYIQSSTRKYVLISGCNMICNIDYHKVRDFHEERGADITIVCKRISPEERKKFEPCLLMDVNEDQQVHQFKAANEQSMDHEHLCLDMFFLSRDLLLEIIDECAKQNKWDLVQDGFIRNSRNLKVVAYPFTGYLAKINSISNYFNHHMDLLNLDVWRELFYQAGPILTKAKDSAPTRYTKDSSVHNSLVSNDCIIAGEIENSVIFRSIKADRGSVIKNSVILPKCTIEEGVELEYAILDKGVHITKGKTIKGSKEHPVVIRKNDQL</sequence>
<dbReference type="SUPFAM" id="SSF53448">
    <property type="entry name" value="Nucleotide-diphospho-sugar transferases"/>
    <property type="match status" value="1"/>
</dbReference>
<proteinExistence type="inferred from homology"/>
<accession>A0ABT1Y1L5</accession>
<evidence type="ECO:0000259" key="3">
    <source>
        <dbReference type="Pfam" id="PF00483"/>
    </source>
</evidence>
<dbReference type="SUPFAM" id="SSF51161">
    <property type="entry name" value="Trimeric LpxA-like enzymes"/>
    <property type="match status" value="1"/>
</dbReference>
<dbReference type="EC" id="2.7.7.27" evidence="5"/>
<dbReference type="Pfam" id="PF00483">
    <property type="entry name" value="NTP_transferase"/>
    <property type="match status" value="1"/>
</dbReference>
<dbReference type="PANTHER" id="PTHR43523:SF6">
    <property type="entry name" value="GLYCOGEN BIOSYNTHESIS PROTEIN GLGD"/>
    <property type="match status" value="1"/>
</dbReference>
<dbReference type="CDD" id="cd02508">
    <property type="entry name" value="ADP_Glucose_PP"/>
    <property type="match status" value="1"/>
</dbReference>
<dbReference type="InterPro" id="IPR011831">
    <property type="entry name" value="ADP-Glc_PPase"/>
</dbReference>
<evidence type="ECO:0000313" key="6">
    <source>
        <dbReference type="Proteomes" id="UP001524944"/>
    </source>
</evidence>
<dbReference type="InterPro" id="IPR011832">
    <property type="entry name" value="GlgDAde_trans"/>
</dbReference>
<dbReference type="Gene3D" id="2.160.10.10">
    <property type="entry name" value="Hexapeptide repeat proteins"/>
    <property type="match status" value="1"/>
</dbReference>
<evidence type="ECO:0000256" key="1">
    <source>
        <dbReference type="ARBA" id="ARBA00010443"/>
    </source>
</evidence>
<organism evidence="5 6">
    <name type="scientific">Dehalobacterium formicoaceticum</name>
    <dbReference type="NCBI Taxonomy" id="51515"/>
    <lineage>
        <taxon>Bacteria</taxon>
        <taxon>Bacillati</taxon>
        <taxon>Bacillota</taxon>
        <taxon>Clostridia</taxon>
        <taxon>Eubacteriales</taxon>
        <taxon>Peptococcaceae</taxon>
        <taxon>Dehalobacterium</taxon>
    </lineage>
</organism>
<dbReference type="Gene3D" id="3.90.550.10">
    <property type="entry name" value="Spore Coat Polysaccharide Biosynthesis Protein SpsA, Chain A"/>
    <property type="match status" value="1"/>
</dbReference>
<dbReference type="InterPro" id="IPR056818">
    <property type="entry name" value="GlmU/GlgC-like_hexapep"/>
</dbReference>